<feature type="transmembrane region" description="Helical" evidence="7">
    <location>
        <begin position="376"/>
        <end position="403"/>
    </location>
</feature>
<dbReference type="PANTHER" id="PTHR42718:SF9">
    <property type="entry name" value="MAJOR FACILITATOR SUPERFAMILY MULTIDRUG TRANSPORTER MFSC"/>
    <property type="match status" value="1"/>
</dbReference>
<dbReference type="Pfam" id="PF07690">
    <property type="entry name" value="MFS_1"/>
    <property type="match status" value="1"/>
</dbReference>
<evidence type="ECO:0000256" key="1">
    <source>
        <dbReference type="ARBA" id="ARBA00004651"/>
    </source>
</evidence>
<dbReference type="Gene3D" id="1.20.1250.20">
    <property type="entry name" value="MFS general substrate transporter like domains"/>
    <property type="match status" value="2"/>
</dbReference>
<dbReference type="EMBL" id="BAABHS010000027">
    <property type="protein sequence ID" value="GAA4983683.1"/>
    <property type="molecule type" value="Genomic_DNA"/>
</dbReference>
<keyword evidence="4 7" id="KW-1133">Transmembrane helix</keyword>
<dbReference type="Proteomes" id="UP001500466">
    <property type="component" value="Unassembled WGS sequence"/>
</dbReference>
<keyword evidence="10" id="KW-1185">Reference proteome</keyword>
<sequence length="488" mass="50333">MVLAMPKASAPPSADPTRFGARHALTLTALLLAVQLVPIVGLIGGNAQSEVAIHFHTTKIAWFNLTGALVGTFVMPFAVKAANIYGKKRMMVALTICGLVGDLIAAVATNYSTLLIGRGVAGLYSPLGPLAYSMARDVFPRKLVGPASGLLGGGVGLVALGGPFLSGWLIDSHGFRGALWFMVIATVVVLGLILAFIPESSVRERESRMDWLGGLLLGGGLTMVVYAIGQGSEWGWTSTTTLAWAGAGVVAVVAFGFVEGRVAHPLFPKALLSRRRVWTVLLATSVAAGAVYAVGTMMQLLALMPAIPGVSDGLGWSATRNATVTAPMSALLLVVAVATGALARRTDTRILLAVGGIFTAGGYGLASQLHHSAGDILVVGLIAGVGMGIVVAVVPIMVIQSVSSEEQALGNGAQNIAQGVVQVIATQVVFVIMARDGKVMHGTQFYLDSGFTHGFWLIAAICAVGVPLALLIPKIPRSEKVDSAADIG</sequence>
<dbReference type="InterPro" id="IPR011701">
    <property type="entry name" value="MFS"/>
</dbReference>
<evidence type="ECO:0000256" key="3">
    <source>
        <dbReference type="ARBA" id="ARBA00022692"/>
    </source>
</evidence>
<feature type="transmembrane region" description="Helical" evidence="7">
    <location>
        <begin position="324"/>
        <end position="343"/>
    </location>
</feature>
<keyword evidence="5 7" id="KW-0472">Membrane</keyword>
<feature type="domain" description="Major facilitator superfamily (MFS) profile" evidence="8">
    <location>
        <begin position="21"/>
        <end position="477"/>
    </location>
</feature>
<evidence type="ECO:0000256" key="7">
    <source>
        <dbReference type="SAM" id="Phobius"/>
    </source>
</evidence>
<feature type="transmembrane region" description="Helical" evidence="7">
    <location>
        <begin position="415"/>
        <end position="434"/>
    </location>
</feature>
<feature type="transmembrane region" description="Helical" evidence="7">
    <location>
        <begin position="454"/>
        <end position="472"/>
    </location>
</feature>
<evidence type="ECO:0000256" key="4">
    <source>
        <dbReference type="ARBA" id="ARBA00022989"/>
    </source>
</evidence>
<feature type="transmembrane region" description="Helical" evidence="7">
    <location>
        <begin position="147"/>
        <end position="166"/>
    </location>
</feature>
<dbReference type="RefSeq" id="WP_345679050.1">
    <property type="nucleotide sequence ID" value="NZ_BAABHS010000027.1"/>
</dbReference>
<evidence type="ECO:0000313" key="10">
    <source>
        <dbReference type="Proteomes" id="UP001500466"/>
    </source>
</evidence>
<protein>
    <recommendedName>
        <fullName evidence="8">Major facilitator superfamily (MFS) profile domain-containing protein</fullName>
    </recommendedName>
</protein>
<dbReference type="PANTHER" id="PTHR42718">
    <property type="entry name" value="MAJOR FACILITATOR SUPERFAMILY MULTIDRUG TRANSPORTER MFSC"/>
    <property type="match status" value="1"/>
</dbReference>
<name>A0ABP9I103_9ACTN</name>
<feature type="transmembrane region" description="Helical" evidence="7">
    <location>
        <begin position="91"/>
        <end position="109"/>
    </location>
</feature>
<feature type="transmembrane region" description="Helical" evidence="7">
    <location>
        <begin position="279"/>
        <end position="304"/>
    </location>
</feature>
<feature type="transmembrane region" description="Helical" evidence="7">
    <location>
        <begin position="60"/>
        <end position="79"/>
    </location>
</feature>
<proteinExistence type="predicted"/>
<evidence type="ECO:0000313" key="9">
    <source>
        <dbReference type="EMBL" id="GAA4983683.1"/>
    </source>
</evidence>
<feature type="transmembrane region" description="Helical" evidence="7">
    <location>
        <begin position="209"/>
        <end position="229"/>
    </location>
</feature>
<comment type="subcellular location">
    <subcellularLocation>
        <location evidence="1">Cell membrane</location>
        <topology evidence="1">Multi-pass membrane protein</topology>
    </subcellularLocation>
</comment>
<gene>
    <name evidence="9" type="ORF">GCM10023205_61950</name>
</gene>
<keyword evidence="2" id="KW-0813">Transport</keyword>
<evidence type="ECO:0000259" key="8">
    <source>
        <dbReference type="PROSITE" id="PS50850"/>
    </source>
</evidence>
<dbReference type="InterPro" id="IPR020846">
    <property type="entry name" value="MFS_dom"/>
</dbReference>
<keyword evidence="3 7" id="KW-0812">Transmembrane</keyword>
<feature type="transmembrane region" description="Helical" evidence="7">
    <location>
        <begin position="21"/>
        <end position="40"/>
    </location>
</feature>
<dbReference type="PROSITE" id="PS50850">
    <property type="entry name" value="MFS"/>
    <property type="match status" value="1"/>
</dbReference>
<evidence type="ECO:0000256" key="2">
    <source>
        <dbReference type="ARBA" id="ARBA00022448"/>
    </source>
</evidence>
<organism evidence="9 10">
    <name type="scientific">Yinghuangia aomiensis</name>
    <dbReference type="NCBI Taxonomy" id="676205"/>
    <lineage>
        <taxon>Bacteria</taxon>
        <taxon>Bacillati</taxon>
        <taxon>Actinomycetota</taxon>
        <taxon>Actinomycetes</taxon>
        <taxon>Kitasatosporales</taxon>
        <taxon>Streptomycetaceae</taxon>
        <taxon>Yinghuangia</taxon>
    </lineage>
</organism>
<evidence type="ECO:0000256" key="5">
    <source>
        <dbReference type="ARBA" id="ARBA00023136"/>
    </source>
</evidence>
<keyword evidence="6" id="KW-0046">Antibiotic resistance</keyword>
<feature type="transmembrane region" description="Helical" evidence="7">
    <location>
        <begin position="178"/>
        <end position="197"/>
    </location>
</feature>
<dbReference type="InterPro" id="IPR036259">
    <property type="entry name" value="MFS_trans_sf"/>
</dbReference>
<dbReference type="SUPFAM" id="SSF103473">
    <property type="entry name" value="MFS general substrate transporter"/>
    <property type="match status" value="1"/>
</dbReference>
<accession>A0ABP9I103</accession>
<feature type="transmembrane region" description="Helical" evidence="7">
    <location>
        <begin position="350"/>
        <end position="370"/>
    </location>
</feature>
<comment type="caution">
    <text evidence="9">The sequence shown here is derived from an EMBL/GenBank/DDBJ whole genome shotgun (WGS) entry which is preliminary data.</text>
</comment>
<reference evidence="10" key="1">
    <citation type="journal article" date="2019" name="Int. J. Syst. Evol. Microbiol.">
        <title>The Global Catalogue of Microorganisms (GCM) 10K type strain sequencing project: providing services to taxonomists for standard genome sequencing and annotation.</title>
        <authorList>
            <consortium name="The Broad Institute Genomics Platform"/>
            <consortium name="The Broad Institute Genome Sequencing Center for Infectious Disease"/>
            <person name="Wu L."/>
            <person name="Ma J."/>
        </authorList>
    </citation>
    <scope>NUCLEOTIDE SEQUENCE [LARGE SCALE GENOMIC DNA]</scope>
    <source>
        <strain evidence="10">JCM 17986</strain>
    </source>
</reference>
<evidence type="ECO:0000256" key="6">
    <source>
        <dbReference type="ARBA" id="ARBA00023251"/>
    </source>
</evidence>
<feature type="transmembrane region" description="Helical" evidence="7">
    <location>
        <begin position="241"/>
        <end position="258"/>
    </location>
</feature>